<protein>
    <recommendedName>
        <fullName evidence="2">asparagine synthase (glutamine-hydrolyzing)</fullName>
        <ecNumber evidence="2">6.3.5.4</ecNumber>
    </recommendedName>
</protein>
<dbReference type="OrthoDB" id="702at2"/>
<dbReference type="Gene3D" id="3.40.50.620">
    <property type="entry name" value="HUPs"/>
    <property type="match status" value="1"/>
</dbReference>
<evidence type="ECO:0000313" key="6">
    <source>
        <dbReference type="Proteomes" id="UP000036520"/>
    </source>
</evidence>
<reference evidence="5 6" key="1">
    <citation type="submission" date="2015-07" db="EMBL/GenBank/DDBJ databases">
        <authorList>
            <person name="Kim K.M."/>
        </authorList>
    </citation>
    <scope>NUCLEOTIDE SEQUENCE [LARGE SCALE GENOMIC DNA]</scope>
    <source>
        <strain evidence="5 6">KCTC 12363</strain>
    </source>
</reference>
<dbReference type="EC" id="6.3.5.4" evidence="2"/>
<dbReference type="RefSeq" id="WP_048642651.1">
    <property type="nucleotide sequence ID" value="NZ_CP012040.1"/>
</dbReference>
<evidence type="ECO:0000313" key="5">
    <source>
        <dbReference type="EMBL" id="AKP52434.1"/>
    </source>
</evidence>
<evidence type="ECO:0000256" key="2">
    <source>
        <dbReference type="ARBA" id="ARBA00012737"/>
    </source>
</evidence>
<accession>A0A0H4PDV8</accession>
<dbReference type="SUPFAM" id="SSF56235">
    <property type="entry name" value="N-terminal nucleophile aminohydrolases (Ntn hydrolases)"/>
    <property type="match status" value="1"/>
</dbReference>
<dbReference type="Pfam" id="PF13537">
    <property type="entry name" value="GATase_7"/>
    <property type="match status" value="1"/>
</dbReference>
<dbReference type="AlphaFoldDB" id="A0A0H4PDV8"/>
<dbReference type="SUPFAM" id="SSF52402">
    <property type="entry name" value="Adenine nucleotide alpha hydrolases-like"/>
    <property type="match status" value="1"/>
</dbReference>
<comment type="pathway">
    <text evidence="1">Amino-acid biosynthesis; L-asparagine biosynthesis; L-asparagine from L-aspartate (L-Gln route): step 1/1.</text>
</comment>
<dbReference type="Proteomes" id="UP000036520">
    <property type="component" value="Chromosome"/>
</dbReference>
<dbReference type="GO" id="GO:0004066">
    <property type="term" value="F:asparagine synthase (glutamine-hydrolyzing) activity"/>
    <property type="evidence" value="ECO:0007669"/>
    <property type="project" value="UniProtKB-EC"/>
</dbReference>
<feature type="domain" description="Glutamine amidotransferase type-2" evidence="4">
    <location>
        <begin position="52"/>
        <end position="140"/>
    </location>
</feature>
<name>A0A0H4PDV8_9BACT</name>
<organism evidence="5 6">
    <name type="scientific">Cyclobacterium amurskyense</name>
    <dbReference type="NCBI Taxonomy" id="320787"/>
    <lineage>
        <taxon>Bacteria</taxon>
        <taxon>Pseudomonadati</taxon>
        <taxon>Bacteroidota</taxon>
        <taxon>Cytophagia</taxon>
        <taxon>Cytophagales</taxon>
        <taxon>Cyclobacteriaceae</taxon>
        <taxon>Cyclobacterium</taxon>
    </lineage>
</organism>
<dbReference type="EMBL" id="CP012040">
    <property type="protein sequence ID" value="AKP52434.1"/>
    <property type="molecule type" value="Genomic_DNA"/>
</dbReference>
<dbReference type="InterPro" id="IPR051786">
    <property type="entry name" value="ASN_synthetase/amidase"/>
</dbReference>
<dbReference type="InterPro" id="IPR014729">
    <property type="entry name" value="Rossmann-like_a/b/a_fold"/>
</dbReference>
<dbReference type="KEGG" id="camu:CA2015_3032"/>
<proteinExistence type="predicted"/>
<dbReference type="PANTHER" id="PTHR43284">
    <property type="entry name" value="ASPARAGINE SYNTHETASE (GLUTAMINE-HYDROLYZING)"/>
    <property type="match status" value="1"/>
</dbReference>
<sequence>MPGFNLSIGNFRFPSKKIGANLNFNSIESDGFTVNNFTIKKFENDKLFVDCESCLLVLEGVILNKATLLQSSLNWEKTVINLYQRFGETFFSKFRGSFSGFLFDKTEKKWIIFTDQLGTKQLFYTFSDGKLLLSSEISDLYKFYKFHNLDVGFDEQAGYMLLSYGYMLDDHTLSSKIKKLEAGKFIKFDKDQNFSINTYYKLPKSFISNDYDQYELIEELDKKFQNAIELQFEKDKEYGYQHLVGLSGGLDSRMTSWVAHEMGYTDQVNFTFSQTNYLDETIAKKISTDLRHEWIFKALDNGIFLKDIDRINQITGGNVLYYGLAHGNSLFNILNFNNFGIVHTGQLGDVIIGSYIKNLSKNNLNNLGGAYSNKFKLKVNSSIKKFKDFGDLELTMLYQRGINGTNAGLLAAQCYSETISPFYNLEFFEFCLSIPINLRINHNLYKKWVLKKYPGAADYIWESTKRKLGANNPYISYKGKSIPIQKISSILLSKLGIKKSAIETKYHMNPLDFWYNSNSQLKYFQDSYYLNNIDLLNKFNSLQDDCKTLFNSGNAIEKNQVLSLLSAYNLFFR</sequence>
<dbReference type="Gene3D" id="3.60.20.10">
    <property type="entry name" value="Glutamine Phosphoribosylpyrophosphate, subunit 1, domain 1"/>
    <property type="match status" value="1"/>
</dbReference>
<evidence type="ECO:0000259" key="4">
    <source>
        <dbReference type="Pfam" id="PF13537"/>
    </source>
</evidence>
<comment type="catalytic activity">
    <reaction evidence="3">
        <text>L-aspartate + L-glutamine + ATP + H2O = L-asparagine + L-glutamate + AMP + diphosphate + H(+)</text>
        <dbReference type="Rhea" id="RHEA:12228"/>
        <dbReference type="ChEBI" id="CHEBI:15377"/>
        <dbReference type="ChEBI" id="CHEBI:15378"/>
        <dbReference type="ChEBI" id="CHEBI:29985"/>
        <dbReference type="ChEBI" id="CHEBI:29991"/>
        <dbReference type="ChEBI" id="CHEBI:30616"/>
        <dbReference type="ChEBI" id="CHEBI:33019"/>
        <dbReference type="ChEBI" id="CHEBI:58048"/>
        <dbReference type="ChEBI" id="CHEBI:58359"/>
        <dbReference type="ChEBI" id="CHEBI:456215"/>
        <dbReference type="EC" id="6.3.5.4"/>
    </reaction>
</comment>
<dbReference type="InterPro" id="IPR017932">
    <property type="entry name" value="GATase_2_dom"/>
</dbReference>
<dbReference type="STRING" id="320787.CA2015_3032"/>
<evidence type="ECO:0000256" key="1">
    <source>
        <dbReference type="ARBA" id="ARBA00005187"/>
    </source>
</evidence>
<evidence type="ECO:0000256" key="3">
    <source>
        <dbReference type="ARBA" id="ARBA00048741"/>
    </source>
</evidence>
<gene>
    <name evidence="5" type="ORF">CA2015_3032</name>
</gene>
<keyword evidence="6" id="KW-1185">Reference proteome</keyword>
<dbReference type="PANTHER" id="PTHR43284:SF1">
    <property type="entry name" value="ASPARAGINE SYNTHETASE"/>
    <property type="match status" value="1"/>
</dbReference>
<dbReference type="InterPro" id="IPR029055">
    <property type="entry name" value="Ntn_hydrolases_N"/>
</dbReference>